<proteinExistence type="predicted"/>
<dbReference type="EMBL" id="WTVS01000014">
    <property type="protein sequence ID" value="NMF97473.1"/>
    <property type="molecule type" value="Genomic_DNA"/>
</dbReference>
<sequence length="90" mass="10167">MLDALRGLGGSGSPDEVVERIASDLVLPDEIQNELLPTGELRYRNQVAWVFVIFGARWQAARTKASSSPQVRLRLRPVVKHHEMEFPRSN</sequence>
<keyword evidence="2" id="KW-1185">Reference proteome</keyword>
<evidence type="ECO:0000313" key="1">
    <source>
        <dbReference type="EMBL" id="NMF97473.1"/>
    </source>
</evidence>
<evidence type="ECO:0000313" key="2">
    <source>
        <dbReference type="Proteomes" id="UP000634522"/>
    </source>
</evidence>
<gene>
    <name evidence="1" type="ORF">GPA27_08740</name>
</gene>
<protein>
    <submittedName>
        <fullName evidence="1">Uncharacterized protein</fullName>
    </submittedName>
</protein>
<name>A0ABX1NDV7_9RHOO</name>
<organism evidence="1 2">
    <name type="scientific">Aromatoleum toluolicum</name>
    <dbReference type="NCBI Taxonomy" id="90060"/>
    <lineage>
        <taxon>Bacteria</taxon>
        <taxon>Pseudomonadati</taxon>
        <taxon>Pseudomonadota</taxon>
        <taxon>Betaproteobacteria</taxon>
        <taxon>Rhodocyclales</taxon>
        <taxon>Rhodocyclaceae</taxon>
        <taxon>Aromatoleum</taxon>
    </lineage>
</organism>
<dbReference type="Proteomes" id="UP000634522">
    <property type="component" value="Unassembled WGS sequence"/>
</dbReference>
<comment type="caution">
    <text evidence="1">The sequence shown here is derived from an EMBL/GenBank/DDBJ whole genome shotgun (WGS) entry which is preliminary data.</text>
</comment>
<reference evidence="1 2" key="1">
    <citation type="submission" date="2019-12" db="EMBL/GenBank/DDBJ databases">
        <title>Comparative genomics gives insights into the taxonomy of the Azoarcus-Aromatoleum group and reveals separate origins of nif in the plant-associated Azoarcus and non-plant-associated Aromatoleum sub-groups.</title>
        <authorList>
            <person name="Lafos M."/>
            <person name="Maluk M."/>
            <person name="Batista M."/>
            <person name="Junghare M."/>
            <person name="Carmona M."/>
            <person name="Faoro H."/>
            <person name="Cruz L.M."/>
            <person name="Battistoni F."/>
            <person name="De Souza E."/>
            <person name="Pedrosa F."/>
            <person name="Chen W.-M."/>
            <person name="Poole P.S."/>
            <person name="Dixon R.A."/>
            <person name="James E.K."/>
        </authorList>
    </citation>
    <scope>NUCLEOTIDE SEQUENCE [LARGE SCALE GENOMIC DNA]</scope>
    <source>
        <strain evidence="1 2">T</strain>
    </source>
</reference>
<accession>A0ABX1NDV7</accession>